<keyword evidence="1" id="KW-1133">Transmembrane helix</keyword>
<comment type="caution">
    <text evidence="2">The sequence shown here is derived from an EMBL/GenBank/DDBJ whole genome shotgun (WGS) entry which is preliminary data.</text>
</comment>
<accession>A0A1A7R6J3</accession>
<organism evidence="2 3">
    <name type="scientific">Acinetobacter gandensis</name>
    <dbReference type="NCBI Taxonomy" id="1443941"/>
    <lineage>
        <taxon>Bacteria</taxon>
        <taxon>Pseudomonadati</taxon>
        <taxon>Pseudomonadota</taxon>
        <taxon>Gammaproteobacteria</taxon>
        <taxon>Moraxellales</taxon>
        <taxon>Moraxellaceae</taxon>
        <taxon>Acinetobacter</taxon>
    </lineage>
</organism>
<keyword evidence="3" id="KW-1185">Reference proteome</keyword>
<dbReference type="Proteomes" id="UP000185753">
    <property type="component" value="Unassembled WGS sequence"/>
</dbReference>
<evidence type="ECO:0000313" key="2">
    <source>
        <dbReference type="EMBL" id="OBX27491.1"/>
    </source>
</evidence>
<gene>
    <name evidence="2" type="ORF">A9J31_09660</name>
</gene>
<dbReference type="RefSeq" id="WP_067767180.1">
    <property type="nucleotide sequence ID" value="NZ_CP183909.1"/>
</dbReference>
<reference evidence="3" key="1">
    <citation type="submission" date="2016-06" db="EMBL/GenBank/DDBJ databases">
        <authorList>
            <person name="Radolfova-Krizova L."/>
            <person name="Nemec A."/>
        </authorList>
    </citation>
    <scope>NUCLEOTIDE SEQUENCE [LARGE SCALE GENOMIC DNA]</scope>
    <source>
        <strain evidence="3">ANC 4275</strain>
    </source>
</reference>
<proteinExistence type="predicted"/>
<evidence type="ECO:0000313" key="3">
    <source>
        <dbReference type="Proteomes" id="UP000185753"/>
    </source>
</evidence>
<dbReference type="OrthoDB" id="6701134at2"/>
<keyword evidence="1" id="KW-0472">Membrane</keyword>
<dbReference type="EMBL" id="LZDS01000029">
    <property type="protein sequence ID" value="OBX27491.1"/>
    <property type="molecule type" value="Genomic_DNA"/>
</dbReference>
<evidence type="ECO:0000256" key="1">
    <source>
        <dbReference type="SAM" id="Phobius"/>
    </source>
</evidence>
<name>A0A1A7R6J3_9GAMM</name>
<dbReference type="AlphaFoldDB" id="A0A1A7R6J3"/>
<sequence length="78" mass="9199">MLSVHFKKQFFINALKANKNMVTYMSTTIALMLTLLIQGLIQGNLRPEYFAYALIVSVAFYFWAVIDHKYRKRKTTEF</sequence>
<keyword evidence="1" id="KW-0812">Transmembrane</keyword>
<feature type="transmembrane region" description="Helical" evidence="1">
    <location>
        <begin position="49"/>
        <end position="66"/>
    </location>
</feature>
<feature type="transmembrane region" description="Helical" evidence="1">
    <location>
        <begin position="21"/>
        <end position="43"/>
    </location>
</feature>
<protein>
    <submittedName>
        <fullName evidence="2">Uncharacterized protein</fullName>
    </submittedName>
</protein>